<dbReference type="InterPro" id="IPR008567">
    <property type="entry name" value="BKACE"/>
</dbReference>
<keyword evidence="3" id="KW-0479">Metal-binding</keyword>
<keyword evidence="6" id="KW-1185">Reference proteome</keyword>
<proteinExistence type="predicted"/>
<keyword evidence="4" id="KW-0862">Zinc</keyword>
<reference evidence="5 6" key="1">
    <citation type="submission" date="2021-02" db="EMBL/GenBank/DDBJ databases">
        <authorList>
            <person name="Park J.-S."/>
        </authorList>
    </citation>
    <scope>NUCLEOTIDE SEQUENCE [LARGE SCALE GENOMIC DNA]</scope>
    <source>
        <strain evidence="5 6">188UL20-2</strain>
    </source>
</reference>
<dbReference type="Pfam" id="PF05853">
    <property type="entry name" value="BKACE"/>
    <property type="match status" value="1"/>
</dbReference>
<dbReference type="PANTHER" id="PTHR37418:SF2">
    <property type="entry name" value="3-KETO-5-AMINOHEXANOATE CLEAVAGE ENZYME"/>
    <property type="match status" value="1"/>
</dbReference>
<name>A0ABS2HFB4_9VIBR</name>
<dbReference type="InterPro" id="IPR013785">
    <property type="entry name" value="Aldolase_TIM"/>
</dbReference>
<dbReference type="Gene3D" id="3.20.20.70">
    <property type="entry name" value="Aldolase class I"/>
    <property type="match status" value="1"/>
</dbReference>
<dbReference type="PANTHER" id="PTHR37418">
    <property type="entry name" value="3-KETO-5-AMINOHEXANOATE CLEAVAGE ENZYME-RELATED"/>
    <property type="match status" value="1"/>
</dbReference>
<evidence type="ECO:0000256" key="4">
    <source>
        <dbReference type="ARBA" id="ARBA00022833"/>
    </source>
</evidence>
<keyword evidence="2" id="KW-0808">Transferase</keyword>
<sequence>MIKSLSWWINLFRPLTYVPNNGCKRIKRLKPIAIIAAPNGARKQKSDHPMLPITMSEIVEDAKSCRDAGAAMIHVHARDHEGKHSLDIEVNQALYGELKNELGDSVMIQLTTEAIGEYSPQQQIALIKQVKPKAASFALRELFPDGEQLTTQFRQSAQFFDWVSSEHIFAQYILYDRQDVEIYLRLCDQGVIPATHRHVLLVLGRYSATQTATPIELVAMISEPALTAQRWGVCAFGQYEHQCLSAAMLLGGDVRVGFENNHLDRHGEFAQSNAAQIAELKRLAEHQRIATLNAQDYRCLLQK</sequence>
<evidence type="ECO:0000256" key="3">
    <source>
        <dbReference type="ARBA" id="ARBA00022723"/>
    </source>
</evidence>
<evidence type="ECO:0000313" key="5">
    <source>
        <dbReference type="EMBL" id="MBM7034823.1"/>
    </source>
</evidence>
<comment type="caution">
    <text evidence="5">The sequence shown here is derived from an EMBL/GenBank/DDBJ whole genome shotgun (WGS) entry which is preliminary data.</text>
</comment>
<comment type="cofactor">
    <cofactor evidence="1">
        <name>Zn(2+)</name>
        <dbReference type="ChEBI" id="CHEBI:29105"/>
    </cofactor>
</comment>
<evidence type="ECO:0000256" key="2">
    <source>
        <dbReference type="ARBA" id="ARBA00022679"/>
    </source>
</evidence>
<dbReference type="EMBL" id="JAFEUM010000001">
    <property type="protein sequence ID" value="MBM7034823.1"/>
    <property type="molecule type" value="Genomic_DNA"/>
</dbReference>
<evidence type="ECO:0000313" key="6">
    <source>
        <dbReference type="Proteomes" id="UP000809621"/>
    </source>
</evidence>
<accession>A0ABS2HFB4</accession>
<protein>
    <submittedName>
        <fullName evidence="5">3-keto-5-aminohexanoate cleavage protein</fullName>
    </submittedName>
</protein>
<gene>
    <name evidence="5" type="ORF">JQC93_00280</name>
</gene>
<dbReference type="Proteomes" id="UP000809621">
    <property type="component" value="Unassembled WGS sequence"/>
</dbReference>
<evidence type="ECO:0000256" key="1">
    <source>
        <dbReference type="ARBA" id="ARBA00001947"/>
    </source>
</evidence>
<organism evidence="5 6">
    <name type="scientific">Vibrio ulleungensis</name>
    <dbReference type="NCBI Taxonomy" id="2807619"/>
    <lineage>
        <taxon>Bacteria</taxon>
        <taxon>Pseudomonadati</taxon>
        <taxon>Pseudomonadota</taxon>
        <taxon>Gammaproteobacteria</taxon>
        <taxon>Vibrionales</taxon>
        <taxon>Vibrionaceae</taxon>
        <taxon>Vibrio</taxon>
    </lineage>
</organism>